<evidence type="ECO:0000259" key="1">
    <source>
        <dbReference type="Pfam" id="PF16064"/>
    </source>
</evidence>
<evidence type="ECO:0000313" key="2">
    <source>
        <dbReference type="EMBL" id="KAK0177687.1"/>
    </source>
</evidence>
<proteinExistence type="predicted"/>
<dbReference type="InterPro" id="IPR032071">
    <property type="entry name" value="DUF4806"/>
</dbReference>
<name>A0AA39KXV7_9HYME</name>
<gene>
    <name evidence="2" type="ORF">PV328_001716</name>
</gene>
<sequence length="276" mass="31677">MNSKLNLVERLRRQNGKKRSLTDIYDEGENTRIKMMKEANDNSKESSLSGILDIVEFFKENISDNEIAMSLLTNTGTSADTKFLAKLIINMAADVKKLTKEVQELKEIIGTKFTSEPVTIAPGPNFQTKYLLDLPLKTLEDFDMFDEQIKNDKEFRQDFVQSLLVLFDREEKLSRTFANMLRRYLSRELAMKFTATKQSATKLVFKDTNFCACMLDMTLQLYKTDSMKGLSMNEKKFYQTLSSVFPNAKDWNGCRTLRRKAQLAGPGEDDEDPDGD</sequence>
<keyword evidence="3" id="KW-1185">Reference proteome</keyword>
<feature type="domain" description="DUF4806" evidence="1">
    <location>
        <begin position="133"/>
        <end position="216"/>
    </location>
</feature>
<reference evidence="2" key="1">
    <citation type="journal article" date="2023" name="bioRxiv">
        <title>Scaffold-level genome assemblies of two parasitoid biocontrol wasps reveal the parthenogenesis mechanism and an associated novel virus.</title>
        <authorList>
            <person name="Inwood S."/>
            <person name="Skelly J."/>
            <person name="Guhlin J."/>
            <person name="Harrop T."/>
            <person name="Goldson S."/>
            <person name="Dearden P."/>
        </authorList>
    </citation>
    <scope>NUCLEOTIDE SEQUENCE</scope>
    <source>
        <strain evidence="2">Irish</strain>
        <tissue evidence="2">Whole body</tissue>
    </source>
</reference>
<comment type="caution">
    <text evidence="2">The sequence shown here is derived from an EMBL/GenBank/DDBJ whole genome shotgun (WGS) entry which is preliminary data.</text>
</comment>
<organism evidence="2 3">
    <name type="scientific">Microctonus aethiopoides</name>
    <dbReference type="NCBI Taxonomy" id="144406"/>
    <lineage>
        <taxon>Eukaryota</taxon>
        <taxon>Metazoa</taxon>
        <taxon>Ecdysozoa</taxon>
        <taxon>Arthropoda</taxon>
        <taxon>Hexapoda</taxon>
        <taxon>Insecta</taxon>
        <taxon>Pterygota</taxon>
        <taxon>Neoptera</taxon>
        <taxon>Endopterygota</taxon>
        <taxon>Hymenoptera</taxon>
        <taxon>Apocrita</taxon>
        <taxon>Ichneumonoidea</taxon>
        <taxon>Braconidae</taxon>
        <taxon>Euphorinae</taxon>
        <taxon>Microctonus</taxon>
    </lineage>
</organism>
<protein>
    <recommendedName>
        <fullName evidence="1">DUF4806 domain-containing protein</fullName>
    </recommendedName>
</protein>
<dbReference type="EMBL" id="JAQQBS010000001">
    <property type="protein sequence ID" value="KAK0177687.1"/>
    <property type="molecule type" value="Genomic_DNA"/>
</dbReference>
<reference evidence="2" key="2">
    <citation type="submission" date="2023-03" db="EMBL/GenBank/DDBJ databases">
        <authorList>
            <person name="Inwood S.N."/>
            <person name="Skelly J.G."/>
            <person name="Guhlin J."/>
            <person name="Harrop T.W.R."/>
            <person name="Goldson S.G."/>
            <person name="Dearden P.K."/>
        </authorList>
    </citation>
    <scope>NUCLEOTIDE SEQUENCE</scope>
    <source>
        <strain evidence="2">Irish</strain>
        <tissue evidence="2">Whole body</tissue>
    </source>
</reference>
<dbReference type="AlphaFoldDB" id="A0AA39KXV7"/>
<accession>A0AA39KXV7</accession>
<evidence type="ECO:0000313" key="3">
    <source>
        <dbReference type="Proteomes" id="UP001168990"/>
    </source>
</evidence>
<dbReference type="Proteomes" id="UP001168990">
    <property type="component" value="Unassembled WGS sequence"/>
</dbReference>
<dbReference type="Pfam" id="PF16064">
    <property type="entry name" value="DUF4806"/>
    <property type="match status" value="1"/>
</dbReference>